<dbReference type="Gene3D" id="3.40.50.300">
    <property type="entry name" value="P-loop containing nucleotide triphosphate hydrolases"/>
    <property type="match status" value="3"/>
</dbReference>
<evidence type="ECO:0000313" key="14">
    <source>
        <dbReference type="EMBL" id="NMH99773.1"/>
    </source>
</evidence>
<evidence type="ECO:0000256" key="3">
    <source>
        <dbReference type="ARBA" id="ARBA00022763"/>
    </source>
</evidence>
<evidence type="ECO:0000256" key="11">
    <source>
        <dbReference type="HAMAP-Rule" id="MF_01487"/>
    </source>
</evidence>
<keyword evidence="2 11" id="KW-0547">Nucleotide-binding</keyword>
<dbReference type="InterPro" id="IPR027785">
    <property type="entry name" value="UvrD-like_helicase_C"/>
</dbReference>
<keyword evidence="7 11" id="KW-0067">ATP-binding</keyword>
<evidence type="ECO:0000256" key="6">
    <source>
        <dbReference type="ARBA" id="ARBA00022839"/>
    </source>
</evidence>
<dbReference type="CDD" id="cd18809">
    <property type="entry name" value="SF1_C_RecD"/>
    <property type="match status" value="1"/>
</dbReference>
<dbReference type="RefSeq" id="WP_169383245.1">
    <property type="nucleotide sequence ID" value="NZ_JAAXLA010000042.1"/>
</dbReference>
<name>A0ABX1SDX1_9PSEU</name>
<evidence type="ECO:0000256" key="7">
    <source>
        <dbReference type="ARBA" id="ARBA00022840"/>
    </source>
</evidence>
<gene>
    <name evidence="11 14" type="primary">recD</name>
    <name evidence="14" type="ORF">HF526_20995</name>
</gene>
<dbReference type="InterPro" id="IPR027417">
    <property type="entry name" value="P-loop_NTPase"/>
</dbReference>
<keyword evidence="6 11" id="KW-0269">Exonuclease</keyword>
<dbReference type="InterPro" id="IPR006344">
    <property type="entry name" value="RecD"/>
</dbReference>
<comment type="miscellaneous">
    <text evidence="11">In the RecBCD complex, RecB has a slow 3'-5' helicase, an exonuclease activity and loads RecA onto ssDNA, RecD has a fast 5'-3' helicase activity, while RecC stimulates the ATPase and processivity of the RecB helicase and contributes to recognition of the Chi site.</text>
</comment>
<feature type="binding site" evidence="11">
    <location>
        <begin position="199"/>
        <end position="206"/>
    </location>
    <ligand>
        <name>ATP</name>
        <dbReference type="ChEBI" id="CHEBI:30616"/>
    </ligand>
</feature>
<reference evidence="14 15" key="1">
    <citation type="submission" date="2020-04" db="EMBL/GenBank/DDBJ databases">
        <authorList>
            <person name="Klaysubun C."/>
            <person name="Duangmal K."/>
            <person name="Lipun K."/>
        </authorList>
    </citation>
    <scope>NUCLEOTIDE SEQUENCE [LARGE SCALE GENOMIC DNA]</scope>
    <source>
        <strain evidence="14 15">K10HN5</strain>
    </source>
</reference>
<dbReference type="Gene3D" id="1.10.10.1020">
    <property type="entry name" value="RecBCD complex, subunit RecD, N-terminal domain"/>
    <property type="match status" value="1"/>
</dbReference>
<keyword evidence="8 11" id="KW-0238">DNA-binding</keyword>
<evidence type="ECO:0000256" key="10">
    <source>
        <dbReference type="ARBA" id="ARBA00023235"/>
    </source>
</evidence>
<comment type="catalytic activity">
    <reaction evidence="11">
        <text>ATP + H2O = ADP + phosphate + H(+)</text>
        <dbReference type="Rhea" id="RHEA:13065"/>
        <dbReference type="ChEBI" id="CHEBI:15377"/>
        <dbReference type="ChEBI" id="CHEBI:15378"/>
        <dbReference type="ChEBI" id="CHEBI:30616"/>
        <dbReference type="ChEBI" id="CHEBI:43474"/>
        <dbReference type="ChEBI" id="CHEBI:456216"/>
        <dbReference type="EC" id="5.6.2.3"/>
    </reaction>
</comment>
<keyword evidence="9 11" id="KW-0234">DNA repair</keyword>
<dbReference type="Pfam" id="PF13245">
    <property type="entry name" value="AAA_19"/>
    <property type="match status" value="1"/>
</dbReference>
<evidence type="ECO:0000259" key="13">
    <source>
        <dbReference type="Pfam" id="PF21185"/>
    </source>
</evidence>
<sequence length="631" mass="66321">MTASGTEIDVHDPRFARSASGLLQVFNAAGVLTAADVHVATRLGRLGGEPNELPLLAAALVVRGIRHGSVCVDLDAVSHTVLGEGDELLDVSALPWPAPAGWRAACERSPLVAAGTGDAEVPAGRPLRMAEGLLYLDRYWRQEELVRIELRDRAAAAPPPVDLERLRAGLDRLFTADGPDRQRLAVAVSALRRVTVLAGGPGTGKTTTVARLLALLHDQPGPPPRVALAAPTGKAAARLEEAVREHTAELSAADRARLGTLPASTLHRLLGRRPGSTSRFRHDRTNRLPFDVIVVDETSMVSLTLMARLLEAVRPDARLVLVGDPDQLASVEAGAVLGDLARAAGEPEPALDARLRTVGALRSGDAPVVHGVVTLDRTFRFGGAIAGLARAVQRGDADEALAHLRAGTDDLLFVETDSLEGRDPAGLDGLRADVLTAAREVTAAARAGDAAAALRALEAHRLLCGHRRGPYGVARWSAEIENWLAAAGPGAGGPGDGTEGEWYPGRPLLVTSNDYDLGLYNGDTGVIVRDGTGVRAAFARGGSPTLIAPARLSGVQSVYAMTVHRSQGSQFARVTVVLPPAESPLLTRELLYTAVTRARAVVRVVGTEQAVRVAVGRPVSRASGLRERLGR</sequence>
<evidence type="ECO:0000256" key="9">
    <source>
        <dbReference type="ARBA" id="ARBA00023204"/>
    </source>
</evidence>
<dbReference type="Proteomes" id="UP000820669">
    <property type="component" value="Unassembled WGS sequence"/>
</dbReference>
<comment type="caution">
    <text evidence="14">The sequence shown here is derived from an EMBL/GenBank/DDBJ whole genome shotgun (WGS) entry which is preliminary data.</text>
</comment>
<accession>A0ABX1SDX1</accession>
<evidence type="ECO:0000256" key="8">
    <source>
        <dbReference type="ARBA" id="ARBA00023125"/>
    </source>
</evidence>
<feature type="domain" description="RecBCD enzyme subunit RecD N-terminal" evidence="13">
    <location>
        <begin position="29"/>
        <end position="135"/>
    </location>
</feature>
<dbReference type="NCBIfam" id="TIGR01447">
    <property type="entry name" value="recD"/>
    <property type="match status" value="1"/>
</dbReference>
<keyword evidence="1 11" id="KW-0540">Nuclease</keyword>
<comment type="subunit">
    <text evidence="11">Heterotrimer of RecB, RecC and RecD. All subunits contribute to DNA-binding.</text>
</comment>
<dbReference type="HAMAP" id="MF_01487">
    <property type="entry name" value="RecD"/>
    <property type="match status" value="1"/>
</dbReference>
<evidence type="ECO:0000256" key="5">
    <source>
        <dbReference type="ARBA" id="ARBA00022806"/>
    </source>
</evidence>
<evidence type="ECO:0000259" key="12">
    <source>
        <dbReference type="Pfam" id="PF13538"/>
    </source>
</evidence>
<keyword evidence="3 11" id="KW-0227">DNA damage</keyword>
<dbReference type="Pfam" id="PF21185">
    <property type="entry name" value="RecD_N"/>
    <property type="match status" value="1"/>
</dbReference>
<comment type="function">
    <text evidence="11">A helicase/nuclease that prepares dsDNA breaks (DSB) for recombinational DNA repair. Binds to DSBs and unwinds DNA via a highly rapid and processive ATP-dependent bidirectional helicase activity. Unwinds dsDNA until it encounters a Chi (crossover hotspot instigator) sequence from the 3' direction. Cuts ssDNA a few nucleotides 3' to the Chi site. The properties and activities of the enzyme are changed at Chi. The Chi-altered holoenzyme produces a long 3'-ssDNA overhang and facilitates RecA-binding to the ssDNA for homologous DNA recombination and repair. Holoenzyme degrades any linearized DNA that is unable to undergo homologous recombination. In the holoenzyme this subunit has ssDNA-dependent ATPase and 5'-3' helicase activity. When added to pre-assembled RecBC greatly stimulates nuclease activity and augments holoenzyme processivity. Negatively regulates the RecA-loading ability of RecBCD.</text>
</comment>
<evidence type="ECO:0000256" key="2">
    <source>
        <dbReference type="ARBA" id="ARBA00022741"/>
    </source>
</evidence>
<dbReference type="PANTHER" id="PTHR43788:SF6">
    <property type="entry name" value="DNA HELICASE B"/>
    <property type="match status" value="1"/>
</dbReference>
<keyword evidence="4 11" id="KW-0378">Hydrolase</keyword>
<dbReference type="SUPFAM" id="SSF52540">
    <property type="entry name" value="P-loop containing nucleoside triphosphate hydrolases"/>
    <property type="match status" value="1"/>
</dbReference>
<dbReference type="EC" id="5.6.2.3" evidence="11"/>
<comment type="similarity">
    <text evidence="11">Belongs to the RecD family.</text>
</comment>
<protein>
    <recommendedName>
        <fullName evidence="11">RecBCD enzyme subunit RecD</fullName>
        <ecNumber evidence="11">5.6.2.3</ecNumber>
    </recommendedName>
    <alternativeName>
        <fullName evidence="11">DNA 5'-3' helicase subunit RecD</fullName>
    </alternativeName>
    <alternativeName>
        <fullName evidence="11">Exonuclease V subunit RecD</fullName>
        <shortName evidence="11">ExoV subunit RecD</shortName>
    </alternativeName>
    <alternativeName>
        <fullName evidence="11">Helicase/nuclease RecBCD subunit RecD</fullName>
    </alternativeName>
</protein>
<feature type="domain" description="UvrD-like helicase C-terminal" evidence="12">
    <location>
        <begin position="558"/>
        <end position="605"/>
    </location>
</feature>
<evidence type="ECO:0000256" key="1">
    <source>
        <dbReference type="ARBA" id="ARBA00022722"/>
    </source>
</evidence>
<evidence type="ECO:0000313" key="15">
    <source>
        <dbReference type="Proteomes" id="UP000820669"/>
    </source>
</evidence>
<dbReference type="Pfam" id="PF13538">
    <property type="entry name" value="UvrD_C_2"/>
    <property type="match status" value="1"/>
</dbReference>
<keyword evidence="10 11" id="KW-0413">Isomerase</keyword>
<proteinExistence type="inferred from homology"/>
<dbReference type="InterPro" id="IPR050534">
    <property type="entry name" value="Coronavir_polyprotein_1ab"/>
</dbReference>
<dbReference type="CDD" id="cd17933">
    <property type="entry name" value="DEXSc_RecD-like"/>
    <property type="match status" value="1"/>
</dbReference>
<dbReference type="InterPro" id="IPR041851">
    <property type="entry name" value="RecD_N_sf"/>
</dbReference>
<dbReference type="EMBL" id="JAAXLA010000042">
    <property type="protein sequence ID" value="NMH99773.1"/>
    <property type="molecule type" value="Genomic_DNA"/>
</dbReference>
<organism evidence="14 15">
    <name type="scientific">Pseudonocardia acidicola</name>
    <dbReference type="NCBI Taxonomy" id="2724939"/>
    <lineage>
        <taxon>Bacteria</taxon>
        <taxon>Bacillati</taxon>
        <taxon>Actinomycetota</taxon>
        <taxon>Actinomycetes</taxon>
        <taxon>Pseudonocardiales</taxon>
        <taxon>Pseudonocardiaceae</taxon>
        <taxon>Pseudonocardia</taxon>
    </lineage>
</organism>
<dbReference type="GO" id="GO:0008854">
    <property type="term" value="F:exodeoxyribonuclease V activity"/>
    <property type="evidence" value="ECO:0007669"/>
    <property type="project" value="UniProtKB-EC"/>
</dbReference>
<dbReference type="InterPro" id="IPR049550">
    <property type="entry name" value="RecD_N"/>
</dbReference>
<evidence type="ECO:0000256" key="4">
    <source>
        <dbReference type="ARBA" id="ARBA00022801"/>
    </source>
</evidence>
<keyword evidence="15" id="KW-1185">Reference proteome</keyword>
<keyword evidence="5 11" id="KW-0347">Helicase</keyword>
<dbReference type="PANTHER" id="PTHR43788">
    <property type="entry name" value="DNA2/NAM7 HELICASE FAMILY MEMBER"/>
    <property type="match status" value="1"/>
</dbReference>